<dbReference type="GO" id="GO:0008270">
    <property type="term" value="F:zinc ion binding"/>
    <property type="evidence" value="ECO:0007669"/>
    <property type="project" value="UniProtKB-KW"/>
</dbReference>
<dbReference type="GO" id="GO:0006741">
    <property type="term" value="P:NADP+ biosynthetic process"/>
    <property type="evidence" value="ECO:0007669"/>
    <property type="project" value="InterPro"/>
</dbReference>
<evidence type="ECO:0000256" key="9">
    <source>
        <dbReference type="ARBA" id="ARBA00022741"/>
    </source>
</evidence>
<dbReference type="SUPFAM" id="SSF111331">
    <property type="entry name" value="NAD kinase/diacylglycerol kinase-like"/>
    <property type="match status" value="1"/>
</dbReference>
<evidence type="ECO:0000256" key="19">
    <source>
        <dbReference type="ARBA" id="ARBA00066398"/>
    </source>
</evidence>
<feature type="domain" description="B box-type" evidence="21">
    <location>
        <begin position="291"/>
        <end position="338"/>
    </location>
</feature>
<dbReference type="Pfam" id="PF00643">
    <property type="entry name" value="zf-B_box"/>
    <property type="match status" value="1"/>
</dbReference>
<evidence type="ECO:0000256" key="16">
    <source>
        <dbReference type="ARBA" id="ARBA00023027"/>
    </source>
</evidence>
<keyword evidence="23" id="KW-1185">Reference proteome</keyword>
<dbReference type="InterPro" id="IPR049808">
    <property type="entry name" value="CONSTANS-like_Bbox1"/>
</dbReference>
<evidence type="ECO:0000256" key="2">
    <source>
        <dbReference type="ARBA" id="ARBA00004496"/>
    </source>
</evidence>
<comment type="subcellular location">
    <subcellularLocation>
        <location evidence="2">Cytoplasm</location>
    </subcellularLocation>
    <subcellularLocation>
        <location evidence="1">Nucleus</location>
    </subcellularLocation>
</comment>
<dbReference type="OrthoDB" id="185618at2759"/>
<evidence type="ECO:0000313" key="22">
    <source>
        <dbReference type="EMBL" id="KAD6454086.1"/>
    </source>
</evidence>
<keyword evidence="17" id="KW-0804">Transcription</keyword>
<evidence type="ECO:0000256" key="5">
    <source>
        <dbReference type="ARBA" id="ARBA00022490"/>
    </source>
</evidence>
<dbReference type="InterPro" id="IPR051979">
    <property type="entry name" value="B-box_zinc_finger"/>
</dbReference>
<accession>A0A5N6PJI6</accession>
<keyword evidence="11" id="KW-0418">Kinase</keyword>
<name>A0A5N6PJI6_9ASTR</name>
<evidence type="ECO:0000256" key="20">
    <source>
        <dbReference type="PROSITE-ProRule" id="PRU00024"/>
    </source>
</evidence>
<evidence type="ECO:0000256" key="11">
    <source>
        <dbReference type="ARBA" id="ARBA00022777"/>
    </source>
</evidence>
<dbReference type="GO" id="GO:0042736">
    <property type="term" value="F:NADH kinase activity"/>
    <property type="evidence" value="ECO:0007669"/>
    <property type="project" value="UniProtKB-EC"/>
</dbReference>
<evidence type="ECO:0000256" key="6">
    <source>
        <dbReference type="ARBA" id="ARBA00022679"/>
    </source>
</evidence>
<dbReference type="PANTHER" id="PTHR31832:SF68">
    <property type="entry name" value="B-BOX ZINC FINGER PROTEIN 22"/>
    <property type="match status" value="1"/>
</dbReference>
<dbReference type="Proteomes" id="UP000326396">
    <property type="component" value="Linkage Group LG12"/>
</dbReference>
<keyword evidence="7" id="KW-0479">Metal-binding</keyword>
<dbReference type="Gene3D" id="3.40.50.10330">
    <property type="entry name" value="Probable inorganic polyphosphate/atp-NAD kinase, domain 1"/>
    <property type="match status" value="1"/>
</dbReference>
<keyword evidence="18" id="KW-0539">Nucleus</keyword>
<dbReference type="Gene3D" id="3.30.160.60">
    <property type="entry name" value="Classic Zinc Finger"/>
    <property type="match status" value="1"/>
</dbReference>
<evidence type="ECO:0000256" key="1">
    <source>
        <dbReference type="ARBA" id="ARBA00004123"/>
    </source>
</evidence>
<dbReference type="GO" id="GO:0005524">
    <property type="term" value="F:ATP binding"/>
    <property type="evidence" value="ECO:0007669"/>
    <property type="project" value="UniProtKB-KW"/>
</dbReference>
<keyword evidence="5" id="KW-0963">Cytoplasm</keyword>
<feature type="domain" description="B box-type" evidence="21">
    <location>
        <begin position="343"/>
        <end position="390"/>
    </location>
</feature>
<dbReference type="Pfam" id="PF01513">
    <property type="entry name" value="NAD_kinase"/>
    <property type="match status" value="1"/>
</dbReference>
<keyword evidence="13" id="KW-0067">ATP-binding</keyword>
<dbReference type="GO" id="GO:0005737">
    <property type="term" value="C:cytoplasm"/>
    <property type="evidence" value="ECO:0007669"/>
    <property type="project" value="UniProtKB-SubCell"/>
</dbReference>
<dbReference type="GO" id="GO:0006355">
    <property type="term" value="P:regulation of DNA-templated transcription"/>
    <property type="evidence" value="ECO:0007669"/>
    <property type="project" value="TreeGrafter"/>
</dbReference>
<evidence type="ECO:0000256" key="4">
    <source>
        <dbReference type="ARBA" id="ARBA00011738"/>
    </source>
</evidence>
<dbReference type="EC" id="2.7.1.86" evidence="19"/>
<evidence type="ECO:0000256" key="3">
    <source>
        <dbReference type="ARBA" id="ARBA00010995"/>
    </source>
</evidence>
<evidence type="ECO:0000256" key="14">
    <source>
        <dbReference type="ARBA" id="ARBA00022857"/>
    </source>
</evidence>
<dbReference type="PANTHER" id="PTHR31832">
    <property type="entry name" value="B-BOX ZINC FINGER PROTEIN 22"/>
    <property type="match status" value="1"/>
</dbReference>
<protein>
    <recommendedName>
        <fullName evidence="19">NADH kinase</fullName>
        <ecNumber evidence="19">2.7.1.86</ecNumber>
    </recommendedName>
</protein>
<evidence type="ECO:0000256" key="18">
    <source>
        <dbReference type="ARBA" id="ARBA00023242"/>
    </source>
</evidence>
<dbReference type="FunFam" id="3.40.50.10330:FF:000027">
    <property type="entry name" value="NADH kinase"/>
    <property type="match status" value="1"/>
</dbReference>
<keyword evidence="15" id="KW-0805">Transcription regulation</keyword>
<dbReference type="InterPro" id="IPR017438">
    <property type="entry name" value="ATP-NAD_kinase_N"/>
</dbReference>
<evidence type="ECO:0000259" key="21">
    <source>
        <dbReference type="PROSITE" id="PS50119"/>
    </source>
</evidence>
<dbReference type="GO" id="GO:0009640">
    <property type="term" value="P:photomorphogenesis"/>
    <property type="evidence" value="ECO:0007669"/>
    <property type="project" value="TreeGrafter"/>
</dbReference>
<comment type="caution">
    <text evidence="22">The sequence shown here is derived from an EMBL/GenBank/DDBJ whole genome shotgun (WGS) entry which is preliminary data.</text>
</comment>
<keyword evidence="12" id="KW-0862">Zinc</keyword>
<evidence type="ECO:0000256" key="17">
    <source>
        <dbReference type="ARBA" id="ARBA00023163"/>
    </source>
</evidence>
<proteinExistence type="inferred from homology"/>
<keyword evidence="9" id="KW-0547">Nucleotide-binding</keyword>
<dbReference type="InterPro" id="IPR016064">
    <property type="entry name" value="NAD/diacylglycerol_kinase_sf"/>
</dbReference>
<keyword evidence="8" id="KW-0677">Repeat</keyword>
<keyword evidence="16" id="KW-0520">NAD</keyword>
<dbReference type="InterPro" id="IPR002504">
    <property type="entry name" value="NADK"/>
</dbReference>
<evidence type="ECO:0000313" key="23">
    <source>
        <dbReference type="Proteomes" id="UP000326396"/>
    </source>
</evidence>
<dbReference type="FunFam" id="3.30.160.60:FF:000589">
    <property type="entry name" value="B-box zinc finger protein 22"/>
    <property type="match status" value="1"/>
</dbReference>
<evidence type="ECO:0000256" key="13">
    <source>
        <dbReference type="ARBA" id="ARBA00022840"/>
    </source>
</evidence>
<comment type="similarity">
    <text evidence="3">Belongs to the NAD kinase family.</text>
</comment>
<dbReference type="SMART" id="SM00336">
    <property type="entry name" value="BBOX"/>
    <property type="match status" value="2"/>
</dbReference>
<evidence type="ECO:0000256" key="7">
    <source>
        <dbReference type="ARBA" id="ARBA00022723"/>
    </source>
</evidence>
<evidence type="ECO:0000256" key="12">
    <source>
        <dbReference type="ARBA" id="ARBA00022833"/>
    </source>
</evidence>
<dbReference type="EMBL" id="SZYD01000004">
    <property type="protein sequence ID" value="KAD6454086.1"/>
    <property type="molecule type" value="Genomic_DNA"/>
</dbReference>
<keyword evidence="10 20" id="KW-0863">Zinc-finger</keyword>
<keyword evidence="14" id="KW-0521">NADP</keyword>
<dbReference type="GO" id="GO:0005634">
    <property type="term" value="C:nucleus"/>
    <property type="evidence" value="ECO:0007669"/>
    <property type="project" value="UniProtKB-SubCell"/>
</dbReference>
<evidence type="ECO:0000256" key="15">
    <source>
        <dbReference type="ARBA" id="ARBA00023015"/>
    </source>
</evidence>
<dbReference type="GO" id="GO:0003951">
    <property type="term" value="F:NAD+ kinase activity"/>
    <property type="evidence" value="ECO:0007669"/>
    <property type="project" value="InterPro"/>
</dbReference>
<comment type="subunit">
    <text evidence="4">Homodimer.</text>
</comment>
<dbReference type="CDD" id="cd19821">
    <property type="entry name" value="Bbox1_BBX-like"/>
    <property type="match status" value="2"/>
</dbReference>
<dbReference type="InterPro" id="IPR000315">
    <property type="entry name" value="Znf_B-box"/>
</dbReference>
<evidence type="ECO:0000256" key="10">
    <source>
        <dbReference type="ARBA" id="ARBA00022771"/>
    </source>
</evidence>
<dbReference type="FunFam" id="2.60.200.30:FF:000015">
    <property type="entry name" value="NAD(H) kinase 3"/>
    <property type="match status" value="1"/>
</dbReference>
<evidence type="ECO:0000256" key="8">
    <source>
        <dbReference type="ARBA" id="ARBA00022737"/>
    </source>
</evidence>
<dbReference type="AlphaFoldDB" id="A0A5N6PJI6"/>
<gene>
    <name evidence="22" type="ORF">E3N88_08792</name>
</gene>
<organism evidence="22 23">
    <name type="scientific">Mikania micrantha</name>
    <name type="common">bitter vine</name>
    <dbReference type="NCBI Taxonomy" id="192012"/>
    <lineage>
        <taxon>Eukaryota</taxon>
        <taxon>Viridiplantae</taxon>
        <taxon>Streptophyta</taxon>
        <taxon>Embryophyta</taxon>
        <taxon>Tracheophyta</taxon>
        <taxon>Spermatophyta</taxon>
        <taxon>Magnoliopsida</taxon>
        <taxon>eudicotyledons</taxon>
        <taxon>Gunneridae</taxon>
        <taxon>Pentapetalae</taxon>
        <taxon>asterids</taxon>
        <taxon>campanulids</taxon>
        <taxon>Asterales</taxon>
        <taxon>Asteraceae</taxon>
        <taxon>Asteroideae</taxon>
        <taxon>Heliantheae alliance</taxon>
        <taxon>Eupatorieae</taxon>
        <taxon>Mikania</taxon>
    </lineage>
</organism>
<sequence length="586" mass="64388">MDSKKKVDVLAWKKYPTVRESMWRQQVLHYLEDRSRVHKDAIEFCQNILQRKSVDWDATFRSNLSPPVQNVDLVVAIGGDGTLLQASHLLNDSIPLLGVNSDPTQPQEVHEMGDEFDATRSTGYLCAATVKNFEEILSNILEGRTTPSELSRMSVHVNSKPLSTYALNDILIADPCPASSSRFSFRIKKDGQSSSPLVNCRSSGLRVSTAAGSTAAMLSAGGFPMPILSKDLQYMVREPITLEAVDLRLMHGTIKPNQSMDIDWYTKSGLIFIDGSHPVHSICEFRPKISKMKIQCSVCDAAEAVVLCCADEAALCWSCDEKVHAANKLASKHQRVPLLNSSSQIPKCDICQEAAGYFFCLEDRALLCRKCDVSIHTVNSLVSSHQRFLLTGVKVGLEAIDHGSSRSVGKSNFDEKIIEAEKSRSMPTKTTQMSATSQSNKVTPVQAGDFVPTKMAFTGGSSIQQWQFDDFLASTDFGHDYNYLDNGSSKADSGKLADSEGSPILRAMEVELCGSDCLGQVPDASWAVPEICSPPTASGLYWPEHGSHHLHELSSDTFVPDVCYLPTPNLHGSRKSTSALKRRRNF</sequence>
<dbReference type="PROSITE" id="PS50119">
    <property type="entry name" value="ZF_BBOX"/>
    <property type="match status" value="2"/>
</dbReference>
<keyword evidence="6" id="KW-0808">Transferase</keyword>
<reference evidence="22 23" key="1">
    <citation type="submission" date="2019-05" db="EMBL/GenBank/DDBJ databases">
        <title>Mikania micrantha, genome provides insights into the molecular mechanism of rapid growth.</title>
        <authorList>
            <person name="Liu B."/>
        </authorList>
    </citation>
    <scope>NUCLEOTIDE SEQUENCE [LARGE SCALE GENOMIC DNA]</scope>
    <source>
        <strain evidence="22">NLD-2019</strain>
        <tissue evidence="22">Leaf</tissue>
    </source>
</reference>